<dbReference type="PANTHER" id="PTHR43591">
    <property type="entry name" value="METHYLTRANSFERASE"/>
    <property type="match status" value="1"/>
</dbReference>
<protein>
    <recommendedName>
        <fullName evidence="2">Methyltransferase domain-containing protein</fullName>
    </recommendedName>
</protein>
<organism evidence="3 4">
    <name type="scientific">Rhizophagus irregularis (strain DAOM 197198w)</name>
    <name type="common">Glomus intraradices</name>
    <dbReference type="NCBI Taxonomy" id="1432141"/>
    <lineage>
        <taxon>Eukaryota</taxon>
        <taxon>Fungi</taxon>
        <taxon>Fungi incertae sedis</taxon>
        <taxon>Mucoromycota</taxon>
        <taxon>Glomeromycotina</taxon>
        <taxon>Glomeromycetes</taxon>
        <taxon>Glomerales</taxon>
        <taxon>Glomeraceae</taxon>
        <taxon>Rhizophagus</taxon>
    </lineage>
</organism>
<sequence length="336" mass="38894">MGNNHSSSSRVNRHNNGTMRLKNKKSKQQLMEREEHKESAKSRFHLPKNDQDIDRMQLQHFLFKHIWNDENYSSPIEQILKSGDCKVLDAGCGPGAWLLEMSTQHPLTRFFGVDIAAVFPSEIKPTNLNFHQCDINRGLPFKDNYFDFVRMSLMATSLKTDQWVNVIRELVRVLKPGGHLELIERELQVYNAGPHFTFMIKNIMSFKNSNDLNVYITNQIPLIFSSIPSLTGIQTDFRMVPIGPLGGQSGLIYGDLLDMYFTNKLGDILPKFMNITEREYLNLWDRCQSEFNIYATTVKLFRFWAQKVVVNNDDDEEDYNDNNIEEGVGNDDQLEN</sequence>
<dbReference type="AlphaFoldDB" id="A0A015JIP8"/>
<dbReference type="SMR" id="A0A015JIP8"/>
<dbReference type="STRING" id="1432141.A0A015JIP8"/>
<dbReference type="OrthoDB" id="2013972at2759"/>
<evidence type="ECO:0000259" key="2">
    <source>
        <dbReference type="Pfam" id="PF13649"/>
    </source>
</evidence>
<keyword evidence="4" id="KW-1185">Reference proteome</keyword>
<feature type="compositionally biased region" description="Basic and acidic residues" evidence="1">
    <location>
        <begin position="30"/>
        <end position="49"/>
    </location>
</feature>
<dbReference type="HOGENOM" id="CLU_010595_9_0_1"/>
<dbReference type="InterPro" id="IPR041698">
    <property type="entry name" value="Methyltransf_25"/>
</dbReference>
<evidence type="ECO:0000313" key="3">
    <source>
        <dbReference type="EMBL" id="EXX54804.1"/>
    </source>
</evidence>
<dbReference type="Gene3D" id="3.40.50.150">
    <property type="entry name" value="Vaccinia Virus protein VP39"/>
    <property type="match status" value="1"/>
</dbReference>
<feature type="domain" description="Methyltransferase" evidence="2">
    <location>
        <begin position="87"/>
        <end position="178"/>
    </location>
</feature>
<dbReference type="InterPro" id="IPR029063">
    <property type="entry name" value="SAM-dependent_MTases_sf"/>
</dbReference>
<evidence type="ECO:0000256" key="1">
    <source>
        <dbReference type="SAM" id="MobiDB-lite"/>
    </source>
</evidence>
<feature type="region of interest" description="Disordered" evidence="1">
    <location>
        <begin position="315"/>
        <end position="336"/>
    </location>
</feature>
<dbReference type="Proteomes" id="UP000022910">
    <property type="component" value="Unassembled WGS sequence"/>
</dbReference>
<feature type="region of interest" description="Disordered" evidence="1">
    <location>
        <begin position="1"/>
        <end position="49"/>
    </location>
</feature>
<feature type="compositionally biased region" description="Low complexity" evidence="1">
    <location>
        <begin position="1"/>
        <end position="16"/>
    </location>
</feature>
<dbReference type="Pfam" id="PF13649">
    <property type="entry name" value="Methyltransf_25"/>
    <property type="match status" value="1"/>
</dbReference>
<comment type="caution">
    <text evidence="3">The sequence shown here is derived from an EMBL/GenBank/DDBJ whole genome shotgun (WGS) entry which is preliminary data.</text>
</comment>
<name>A0A015JIP8_RHIIW</name>
<dbReference type="EMBL" id="JEMT01028419">
    <property type="protein sequence ID" value="EXX54804.1"/>
    <property type="molecule type" value="Genomic_DNA"/>
</dbReference>
<evidence type="ECO:0000313" key="4">
    <source>
        <dbReference type="Proteomes" id="UP000022910"/>
    </source>
</evidence>
<reference evidence="3 4" key="1">
    <citation type="submission" date="2014-02" db="EMBL/GenBank/DDBJ databases">
        <title>Single nucleus genome sequencing reveals high similarity among nuclei of an endomycorrhizal fungus.</title>
        <authorList>
            <person name="Lin K."/>
            <person name="Geurts R."/>
            <person name="Zhang Z."/>
            <person name="Limpens E."/>
            <person name="Saunders D.G."/>
            <person name="Mu D."/>
            <person name="Pang E."/>
            <person name="Cao H."/>
            <person name="Cha H."/>
            <person name="Lin T."/>
            <person name="Zhou Q."/>
            <person name="Shang Y."/>
            <person name="Li Y."/>
            <person name="Ivanov S."/>
            <person name="Sharma T."/>
            <person name="Velzen R.V."/>
            <person name="Ruijter N.D."/>
            <person name="Aanen D.K."/>
            <person name="Win J."/>
            <person name="Kamoun S."/>
            <person name="Bisseling T."/>
            <person name="Huang S."/>
        </authorList>
    </citation>
    <scope>NUCLEOTIDE SEQUENCE [LARGE SCALE GENOMIC DNA]</scope>
    <source>
        <strain evidence="4">DAOM197198w</strain>
    </source>
</reference>
<gene>
    <name evidence="3" type="ORF">RirG_231250</name>
</gene>
<accession>A0A015JIP8</accession>
<dbReference type="CDD" id="cd02440">
    <property type="entry name" value="AdoMet_MTases"/>
    <property type="match status" value="1"/>
</dbReference>
<dbReference type="SUPFAM" id="SSF53335">
    <property type="entry name" value="S-adenosyl-L-methionine-dependent methyltransferases"/>
    <property type="match status" value="1"/>
</dbReference>
<proteinExistence type="predicted"/>